<feature type="transmembrane region" description="Helical" evidence="1">
    <location>
        <begin position="48"/>
        <end position="69"/>
    </location>
</feature>
<dbReference type="STRING" id="608538.HTH_1414"/>
<feature type="transmembrane region" description="Helical" evidence="1">
    <location>
        <begin position="116"/>
        <end position="133"/>
    </location>
</feature>
<keyword evidence="3" id="KW-1185">Reference proteome</keyword>
<protein>
    <submittedName>
        <fullName evidence="2">Uncharacterized protein</fullName>
    </submittedName>
</protein>
<proteinExistence type="predicted"/>
<accession>D3DJ63</accession>
<name>D3DJ63_HYDTT</name>
<sequence length="141" mass="16272">MVSEGLLNIYRRRAKQFYYAFLTFLSLVLLGSLILYPFFKLPLPAKMLIYASSLVLLVAMFSIPISLVIRKRGFPVISDTDPYWSYTATRRYFWSFVIAGLPFGVAFLIYIIFTSLLVLFIGYFLTLCGLILVRPREEDVV</sequence>
<organism evidence="2 3">
    <name type="scientific">Hydrogenobacter thermophilus (strain DSM 6534 / IAM 12695 / TK-6)</name>
    <dbReference type="NCBI Taxonomy" id="608538"/>
    <lineage>
        <taxon>Bacteria</taxon>
        <taxon>Pseudomonadati</taxon>
        <taxon>Aquificota</taxon>
        <taxon>Aquificia</taxon>
        <taxon>Aquificales</taxon>
        <taxon>Aquificaceae</taxon>
        <taxon>Hydrogenobacter</taxon>
    </lineage>
</organism>
<reference evidence="2 3" key="1">
    <citation type="journal article" date="2010" name="J. Bacteriol.">
        <title>Complete genome sequence of the thermophilic, obligately chemolithoautotrophic hydrogen-oxidizing bacterium Hydrogenobacter thermophilus TK-6.</title>
        <authorList>
            <person name="Arai H."/>
            <person name="Kanbe H."/>
            <person name="Ishii M."/>
            <person name="Igarashi Y."/>
        </authorList>
    </citation>
    <scope>NUCLEOTIDE SEQUENCE [LARGE SCALE GENOMIC DNA]</scope>
    <source>
        <strain evidence="3">DSM 6534 / IAM 12695 / TK-6 [Tokyo]</strain>
    </source>
</reference>
<dbReference type="EMBL" id="AP011112">
    <property type="protein sequence ID" value="BAI69865.1"/>
    <property type="molecule type" value="Genomic_DNA"/>
</dbReference>
<gene>
    <name evidence="2" type="ordered locus">HTH_1414</name>
</gene>
<keyword evidence="1" id="KW-1133">Transmembrane helix</keyword>
<keyword evidence="1" id="KW-0472">Membrane</keyword>
<dbReference type="AlphaFoldDB" id="D3DJ63"/>
<dbReference type="KEGG" id="hth:HTH_1414"/>
<evidence type="ECO:0000313" key="3">
    <source>
        <dbReference type="Proteomes" id="UP000002574"/>
    </source>
</evidence>
<feature type="transmembrane region" description="Helical" evidence="1">
    <location>
        <begin position="17"/>
        <end position="36"/>
    </location>
</feature>
<evidence type="ECO:0000256" key="1">
    <source>
        <dbReference type="SAM" id="Phobius"/>
    </source>
</evidence>
<dbReference type="Proteomes" id="UP000002574">
    <property type="component" value="Chromosome"/>
</dbReference>
<keyword evidence="1" id="KW-0812">Transmembrane</keyword>
<evidence type="ECO:0000313" key="2">
    <source>
        <dbReference type="EMBL" id="BAI69865.1"/>
    </source>
</evidence>
<feature type="transmembrane region" description="Helical" evidence="1">
    <location>
        <begin position="92"/>
        <end position="110"/>
    </location>
</feature>